<comment type="caution">
    <text evidence="3">The sequence shown here is derived from an EMBL/GenBank/DDBJ whole genome shotgun (WGS) entry which is preliminary data.</text>
</comment>
<name>A0A0R1JN00_9LACO</name>
<dbReference type="PANTHER" id="PTHR47618:SF1">
    <property type="entry name" value="BIFUNCTIONAL OLIGORIBONUCLEASE AND PAP PHOSPHATASE NRNA"/>
    <property type="match status" value="1"/>
</dbReference>
<dbReference type="STRING" id="1291734.FD02_GL000551"/>
<proteinExistence type="predicted"/>
<dbReference type="PATRIC" id="fig|1291734.4.peg.566"/>
<feature type="domain" description="DHHA1" evidence="2">
    <location>
        <begin position="237"/>
        <end position="307"/>
    </location>
</feature>
<gene>
    <name evidence="3" type="ORF">FD02_GL000551</name>
</gene>
<dbReference type="InterPro" id="IPR051319">
    <property type="entry name" value="Oligoribo/pAp-PDE_c-di-AMP_PDE"/>
</dbReference>
<dbReference type="GO" id="GO:0003676">
    <property type="term" value="F:nucleic acid binding"/>
    <property type="evidence" value="ECO:0007669"/>
    <property type="project" value="InterPro"/>
</dbReference>
<dbReference type="Proteomes" id="UP000051804">
    <property type="component" value="Unassembled WGS sequence"/>
</dbReference>
<evidence type="ECO:0000259" key="2">
    <source>
        <dbReference type="Pfam" id="PF02272"/>
    </source>
</evidence>
<dbReference type="EMBL" id="AZDJ01000032">
    <property type="protein sequence ID" value="KRK70483.1"/>
    <property type="molecule type" value="Genomic_DNA"/>
</dbReference>
<sequence>MPTTFTQLRATFAAYDTIIIHRHINPDPDAFGAQMGLAALLRAAYPNKHVYTVGEPVATLNWIGRPQTIPDSVYAGALVVVIDTANQARIADSRYTLGAKLMKIDHHPDREPFGDISYVDTSASSSAEIVALLAAASPDWPLDQTSAAALYAGIIGDTGRFLYDLATARTHRVVADLMATGIDAPAIGRQEEEISLAEARLISDALQTVTVTAGVGALTFTQAKLKALDLAPGEEQLALSYIGQLRPVRVWALFTQRPDGRYRVELRSKAANINGIAVAHGGGGHPLASGAVAENAQECAQIVRELSALS</sequence>
<accession>A0A0R1JN00</accession>
<dbReference type="Pfam" id="PF02272">
    <property type="entry name" value="DHHA1"/>
    <property type="match status" value="1"/>
</dbReference>
<dbReference type="AlphaFoldDB" id="A0A0R1JN00"/>
<dbReference type="InterPro" id="IPR001667">
    <property type="entry name" value="DDH_dom"/>
</dbReference>
<reference evidence="3 4" key="1">
    <citation type="journal article" date="2015" name="Genome Announc.">
        <title>Expanding the biotechnology potential of lactobacilli through comparative genomics of 213 strains and associated genera.</title>
        <authorList>
            <person name="Sun Z."/>
            <person name="Harris H.M."/>
            <person name="McCann A."/>
            <person name="Guo C."/>
            <person name="Argimon S."/>
            <person name="Zhang W."/>
            <person name="Yang X."/>
            <person name="Jeffery I.B."/>
            <person name="Cooney J.C."/>
            <person name="Kagawa T.F."/>
            <person name="Liu W."/>
            <person name="Song Y."/>
            <person name="Salvetti E."/>
            <person name="Wrobel A."/>
            <person name="Rasinkangas P."/>
            <person name="Parkhill J."/>
            <person name="Rea M.C."/>
            <person name="O'Sullivan O."/>
            <person name="Ritari J."/>
            <person name="Douillard F.P."/>
            <person name="Paul Ross R."/>
            <person name="Yang R."/>
            <person name="Briner A.E."/>
            <person name="Felis G.E."/>
            <person name="de Vos W.M."/>
            <person name="Barrangou R."/>
            <person name="Klaenhammer T.R."/>
            <person name="Caufield P.W."/>
            <person name="Cui Y."/>
            <person name="Zhang H."/>
            <person name="O'Toole P.W."/>
        </authorList>
    </citation>
    <scope>NUCLEOTIDE SEQUENCE [LARGE SCALE GENOMIC DNA]</scope>
    <source>
        <strain evidence="3 4">JCM 17158</strain>
    </source>
</reference>
<dbReference type="Gene3D" id="3.90.1640.10">
    <property type="entry name" value="inorganic pyrophosphatase (n-terminal core)"/>
    <property type="match status" value="1"/>
</dbReference>
<dbReference type="SUPFAM" id="SSF64182">
    <property type="entry name" value="DHH phosphoesterases"/>
    <property type="match status" value="1"/>
</dbReference>
<keyword evidence="4" id="KW-1185">Reference proteome</keyword>
<dbReference type="InterPro" id="IPR038763">
    <property type="entry name" value="DHH_sf"/>
</dbReference>
<dbReference type="InterPro" id="IPR003156">
    <property type="entry name" value="DHHA1_dom"/>
</dbReference>
<evidence type="ECO:0000313" key="3">
    <source>
        <dbReference type="EMBL" id="KRK70483.1"/>
    </source>
</evidence>
<organism evidence="3 4">
    <name type="scientific">Lacticaseibacillus nasuensis JCM 17158</name>
    <dbReference type="NCBI Taxonomy" id="1291734"/>
    <lineage>
        <taxon>Bacteria</taxon>
        <taxon>Bacillati</taxon>
        <taxon>Bacillota</taxon>
        <taxon>Bacilli</taxon>
        <taxon>Lactobacillales</taxon>
        <taxon>Lactobacillaceae</taxon>
        <taxon>Lacticaseibacillus</taxon>
    </lineage>
</organism>
<evidence type="ECO:0000313" key="4">
    <source>
        <dbReference type="Proteomes" id="UP000051804"/>
    </source>
</evidence>
<feature type="domain" description="DDH" evidence="1">
    <location>
        <begin position="18"/>
        <end position="154"/>
    </location>
</feature>
<dbReference type="PANTHER" id="PTHR47618">
    <property type="entry name" value="BIFUNCTIONAL OLIGORIBONUCLEASE AND PAP PHOSPHATASE NRNA"/>
    <property type="match status" value="1"/>
</dbReference>
<protein>
    <submittedName>
        <fullName evidence="3">Phosphoesterase, dhh family protein</fullName>
    </submittedName>
</protein>
<dbReference type="RefSeq" id="WP_056952117.1">
    <property type="nucleotide sequence ID" value="NZ_AZDJ01000032.1"/>
</dbReference>
<dbReference type="Pfam" id="PF01368">
    <property type="entry name" value="DHH"/>
    <property type="match status" value="1"/>
</dbReference>
<evidence type="ECO:0000259" key="1">
    <source>
        <dbReference type="Pfam" id="PF01368"/>
    </source>
</evidence>
<dbReference type="OrthoDB" id="9803668at2"/>
<dbReference type="Gene3D" id="3.10.310.30">
    <property type="match status" value="1"/>
</dbReference>